<dbReference type="GO" id="GO:0006817">
    <property type="term" value="P:phosphate ion transport"/>
    <property type="evidence" value="ECO:0007669"/>
    <property type="project" value="UniProtKB-UniRule"/>
</dbReference>
<dbReference type="InterPro" id="IPR050811">
    <property type="entry name" value="Phosphate_ABC_transporter"/>
</dbReference>
<name>A0A9W4GBY3_9CYAN</name>
<protein>
    <recommendedName>
        <fullName evidence="4">Phosphate-binding protein</fullName>
    </recommendedName>
</protein>
<feature type="chain" id="PRO_5041021411" description="Phosphate-binding protein" evidence="4">
    <location>
        <begin position="28"/>
        <end position="344"/>
    </location>
</feature>
<evidence type="ECO:0000256" key="1">
    <source>
        <dbReference type="ARBA" id="ARBA00008725"/>
    </source>
</evidence>
<keyword evidence="2 4" id="KW-0813">Transport</keyword>
<comment type="similarity">
    <text evidence="1 4">Belongs to the PstS family.</text>
</comment>
<evidence type="ECO:0000313" key="7">
    <source>
        <dbReference type="Proteomes" id="UP001153719"/>
    </source>
</evidence>
<dbReference type="EMBL" id="LR882967">
    <property type="protein sequence ID" value="CAD5985484.1"/>
    <property type="molecule type" value="Genomic_DNA"/>
</dbReference>
<evidence type="ECO:0000259" key="5">
    <source>
        <dbReference type="Pfam" id="PF12849"/>
    </source>
</evidence>
<dbReference type="Proteomes" id="UP001153719">
    <property type="component" value="Chromosome"/>
</dbReference>
<dbReference type="SUPFAM" id="SSF53850">
    <property type="entry name" value="Periplasmic binding protein-like II"/>
    <property type="match status" value="1"/>
</dbReference>
<keyword evidence="3 4" id="KW-0732">Signal</keyword>
<evidence type="ECO:0000256" key="2">
    <source>
        <dbReference type="ARBA" id="ARBA00022448"/>
    </source>
</evidence>
<comment type="function">
    <text evidence="4">Involved in the system for phosphate transport across the cytoplasmic membrane.</text>
</comment>
<sequence>MTPRLSKLPSSLKTLALAVGTSTLLLACSPGQTQQTKPIHIDGSSTVYPITETIVKDYNAQSPSDIDITVNFSGTGGGFRKFCAGETDINNASRPILKEEIEVCKKNNISYLELPVAFDALTVVVNPKNTWAQDITVAELKKLWEPQAEEKIKTWNQIRAFWPNQPINLYGPGKDSGTYDYFTAAIVGTEGASRTDYQASEDDEIIEQAIINDPNGLGYFGYAYYQKKSEALKALAIDNQKGSGPIMPSQNPTDAEKYRPLARPLFIYVNAVTAQNNPAMNDFLDFYMQKAPKVVQNVGYIPFDSDDYTKLYRNFHKTKVGTVFGGTSEFNLTLDQVLTKRAEY</sequence>
<evidence type="ECO:0000256" key="3">
    <source>
        <dbReference type="ARBA" id="ARBA00022729"/>
    </source>
</evidence>
<dbReference type="KEGG" id="ppsu:NO713_05414"/>
<accession>A0A9W4GBY3</accession>
<evidence type="ECO:0000256" key="4">
    <source>
        <dbReference type="RuleBase" id="RU367119"/>
    </source>
</evidence>
<evidence type="ECO:0000313" key="6">
    <source>
        <dbReference type="EMBL" id="CAD5985484.1"/>
    </source>
</evidence>
<keyword evidence="7" id="KW-1185">Reference proteome</keyword>
<dbReference type="PROSITE" id="PS51257">
    <property type="entry name" value="PROKAR_LIPOPROTEIN"/>
    <property type="match status" value="1"/>
</dbReference>
<dbReference type="Pfam" id="PF12849">
    <property type="entry name" value="PBP_like_2"/>
    <property type="match status" value="1"/>
</dbReference>
<dbReference type="RefSeq" id="WP_254175049.1">
    <property type="nucleotide sequence ID" value="NZ_LR882967.1"/>
</dbReference>
<dbReference type="InterPro" id="IPR011862">
    <property type="entry name" value="Phos-bd"/>
</dbReference>
<dbReference type="PANTHER" id="PTHR30570:SF1">
    <property type="entry name" value="PHOSPHATE-BINDING PROTEIN PSTS"/>
    <property type="match status" value="1"/>
</dbReference>
<dbReference type="InterPro" id="IPR024370">
    <property type="entry name" value="PBP_domain"/>
</dbReference>
<dbReference type="NCBIfam" id="TIGR02136">
    <property type="entry name" value="ptsS_2"/>
    <property type="match status" value="1"/>
</dbReference>
<feature type="signal peptide" evidence="4">
    <location>
        <begin position="1"/>
        <end position="27"/>
    </location>
</feature>
<organism evidence="6 7">
    <name type="scientific">Planktothrix pseudagardhii</name>
    <dbReference type="NCBI Taxonomy" id="132604"/>
    <lineage>
        <taxon>Bacteria</taxon>
        <taxon>Bacillati</taxon>
        <taxon>Cyanobacteriota</taxon>
        <taxon>Cyanophyceae</taxon>
        <taxon>Oscillatoriophycideae</taxon>
        <taxon>Oscillatoriales</taxon>
        <taxon>Microcoleaceae</taxon>
        <taxon>Planktothrix</taxon>
    </lineage>
</organism>
<keyword evidence="4" id="KW-0592">Phosphate transport</keyword>
<dbReference type="Gene3D" id="3.40.190.10">
    <property type="entry name" value="Periplasmic binding protein-like II"/>
    <property type="match status" value="2"/>
</dbReference>
<dbReference type="GO" id="GO:0042301">
    <property type="term" value="F:phosphate ion binding"/>
    <property type="evidence" value="ECO:0007669"/>
    <property type="project" value="UniProtKB-UniRule"/>
</dbReference>
<dbReference type="CDD" id="cd13654">
    <property type="entry name" value="PBP2_phosphate_like_2"/>
    <property type="match status" value="1"/>
</dbReference>
<proteinExistence type="inferred from homology"/>
<dbReference type="PANTHER" id="PTHR30570">
    <property type="entry name" value="PERIPLASMIC PHOSPHATE BINDING COMPONENT OF PHOSPHATE ABC TRANSPORTER"/>
    <property type="match status" value="1"/>
</dbReference>
<dbReference type="AlphaFoldDB" id="A0A9W4GBY3"/>
<feature type="domain" description="PBP" evidence="5">
    <location>
        <begin position="32"/>
        <end position="288"/>
    </location>
</feature>
<reference evidence="6" key="1">
    <citation type="submission" date="2020-09" db="EMBL/GenBank/DDBJ databases">
        <authorList>
            <person name="Blom J."/>
        </authorList>
    </citation>
    <scope>NUCLEOTIDE SEQUENCE</scope>
    <source>
        <strain evidence="6">No.713</strain>
    </source>
</reference>
<gene>
    <name evidence="6" type="primary">sphX</name>
    <name evidence="6" type="ORF">NO713_05414</name>
</gene>